<organism evidence="1 2">
    <name type="scientific">Colletotrichum asianum</name>
    <dbReference type="NCBI Taxonomy" id="702518"/>
    <lineage>
        <taxon>Eukaryota</taxon>
        <taxon>Fungi</taxon>
        <taxon>Dikarya</taxon>
        <taxon>Ascomycota</taxon>
        <taxon>Pezizomycotina</taxon>
        <taxon>Sordariomycetes</taxon>
        <taxon>Hypocreomycetidae</taxon>
        <taxon>Glomerellales</taxon>
        <taxon>Glomerellaceae</taxon>
        <taxon>Colletotrichum</taxon>
        <taxon>Colletotrichum gloeosporioides species complex</taxon>
    </lineage>
</organism>
<comment type="caution">
    <text evidence="1">The sequence shown here is derived from an EMBL/GenBank/DDBJ whole genome shotgun (WGS) entry which is preliminary data.</text>
</comment>
<protein>
    <submittedName>
        <fullName evidence="1">Uncharacterized protein</fullName>
    </submittedName>
</protein>
<evidence type="ECO:0000313" key="2">
    <source>
        <dbReference type="Proteomes" id="UP000434172"/>
    </source>
</evidence>
<sequence>MQLALESSK</sequence>
<evidence type="ECO:0000313" key="1">
    <source>
        <dbReference type="EMBL" id="KAF0321025.1"/>
    </source>
</evidence>
<reference evidence="1 2" key="1">
    <citation type="submission" date="2019-12" db="EMBL/GenBank/DDBJ databases">
        <title>A genome sequence resource for the geographically widespread anthracnose pathogen Colletotrichum asianum.</title>
        <authorList>
            <person name="Meng Y."/>
        </authorList>
    </citation>
    <scope>NUCLEOTIDE SEQUENCE [LARGE SCALE GENOMIC DNA]</scope>
    <source>
        <strain evidence="1 2">ICMP 18580</strain>
    </source>
</reference>
<keyword evidence="2" id="KW-1185">Reference proteome</keyword>
<gene>
    <name evidence="1" type="ORF">GQ607_011783</name>
</gene>
<name>A0A8H3ZRI3_9PEZI</name>
<accession>A0A8H3ZRI3</accession>
<dbReference type="EMBL" id="WOWK01000076">
    <property type="protein sequence ID" value="KAF0321025.1"/>
    <property type="molecule type" value="Genomic_DNA"/>
</dbReference>
<dbReference type="Proteomes" id="UP000434172">
    <property type="component" value="Unassembled WGS sequence"/>
</dbReference>
<proteinExistence type="predicted"/>